<reference evidence="1" key="1">
    <citation type="journal article" date="2014" name="Int. J. Syst. Evol. Microbiol.">
        <title>Complete genome sequence of Corynebacterium casei LMG S-19264T (=DSM 44701T), isolated from a smear-ripened cheese.</title>
        <authorList>
            <consortium name="US DOE Joint Genome Institute (JGI-PGF)"/>
            <person name="Walter F."/>
            <person name="Albersmeier A."/>
            <person name="Kalinowski J."/>
            <person name="Ruckert C."/>
        </authorList>
    </citation>
    <scope>NUCLEOTIDE SEQUENCE</scope>
    <source>
        <strain evidence="1">CGMCC 1.15085</strain>
    </source>
</reference>
<proteinExistence type="predicted"/>
<gene>
    <name evidence="1" type="ORF">GCM10011492_11360</name>
</gene>
<dbReference type="Proteomes" id="UP000636793">
    <property type="component" value="Unassembled WGS sequence"/>
</dbReference>
<organism evidence="1 2">
    <name type="scientific">Flexivirga endophytica</name>
    <dbReference type="NCBI Taxonomy" id="1849103"/>
    <lineage>
        <taxon>Bacteria</taxon>
        <taxon>Bacillati</taxon>
        <taxon>Actinomycetota</taxon>
        <taxon>Actinomycetes</taxon>
        <taxon>Micrococcales</taxon>
        <taxon>Dermacoccaceae</taxon>
        <taxon>Flexivirga</taxon>
    </lineage>
</organism>
<reference evidence="1" key="2">
    <citation type="submission" date="2020-09" db="EMBL/GenBank/DDBJ databases">
        <authorList>
            <person name="Sun Q."/>
            <person name="Zhou Y."/>
        </authorList>
    </citation>
    <scope>NUCLEOTIDE SEQUENCE</scope>
    <source>
        <strain evidence="1">CGMCC 1.15085</strain>
    </source>
</reference>
<dbReference type="AlphaFoldDB" id="A0A916WRK7"/>
<sequence>MLHIYLDQNKWVDLARAATGKPQGARFADALTMASAAVESGAVCFPLDMYRYWETSKRGDSRSRNDVVDIMRELSRGQTMALPFGLLDQELDEALLRWFGRPTHPRQQQVFGLGMRHIAGKLMDWPGLDLSTLPDGGASMSPAMRAQLEEWLYSTIEEELHRAGPQDLAEFGFDFANSDHAKRFVEFENILAGEIAKKGLTGDLVDLAVRGADLGDIKPPLTEALERIGMTFEQFATTLGEGGLVRFIDDLPTRYVTNVMRSAKHRQSQQPWELNDFIDIVALPVAAVFCDIVVTEKQWAHRLRQGKVGERYGTVLINDVADLTDILVNAATP</sequence>
<dbReference type="RefSeq" id="WP_188836029.1">
    <property type="nucleotide sequence ID" value="NZ_BMHI01000002.1"/>
</dbReference>
<evidence type="ECO:0000313" key="1">
    <source>
        <dbReference type="EMBL" id="GGB23232.1"/>
    </source>
</evidence>
<protein>
    <submittedName>
        <fullName evidence="1">Uncharacterized protein</fullName>
    </submittedName>
</protein>
<keyword evidence="2" id="KW-1185">Reference proteome</keyword>
<dbReference type="EMBL" id="BMHI01000002">
    <property type="protein sequence ID" value="GGB23232.1"/>
    <property type="molecule type" value="Genomic_DNA"/>
</dbReference>
<name>A0A916WRK7_9MICO</name>
<evidence type="ECO:0000313" key="2">
    <source>
        <dbReference type="Proteomes" id="UP000636793"/>
    </source>
</evidence>
<accession>A0A916WRK7</accession>
<comment type="caution">
    <text evidence="1">The sequence shown here is derived from an EMBL/GenBank/DDBJ whole genome shotgun (WGS) entry which is preliminary data.</text>
</comment>